<keyword evidence="1" id="KW-0812">Transmembrane</keyword>
<keyword evidence="1" id="KW-1133">Transmembrane helix</keyword>
<dbReference type="Proteomes" id="UP000309215">
    <property type="component" value="Unassembled WGS sequence"/>
</dbReference>
<feature type="transmembrane region" description="Helical" evidence="1">
    <location>
        <begin position="161"/>
        <end position="189"/>
    </location>
</feature>
<protein>
    <submittedName>
        <fullName evidence="2">Uncharacterized protein</fullName>
    </submittedName>
</protein>
<evidence type="ECO:0000256" key="1">
    <source>
        <dbReference type="SAM" id="Phobius"/>
    </source>
</evidence>
<accession>A0A4U1IZN4</accession>
<keyword evidence="3" id="KW-1185">Reference proteome</keyword>
<dbReference type="RefSeq" id="WP_136933559.1">
    <property type="nucleotide sequence ID" value="NZ_SSMQ01000050.1"/>
</dbReference>
<evidence type="ECO:0000313" key="3">
    <source>
        <dbReference type="Proteomes" id="UP000309215"/>
    </source>
</evidence>
<comment type="caution">
    <text evidence="2">The sequence shown here is derived from an EMBL/GenBank/DDBJ whole genome shotgun (WGS) entry which is preliminary data.</text>
</comment>
<organism evidence="2 3">
    <name type="scientific">Polyangium fumosum</name>
    <dbReference type="NCBI Taxonomy" id="889272"/>
    <lineage>
        <taxon>Bacteria</taxon>
        <taxon>Pseudomonadati</taxon>
        <taxon>Myxococcota</taxon>
        <taxon>Polyangia</taxon>
        <taxon>Polyangiales</taxon>
        <taxon>Polyangiaceae</taxon>
        <taxon>Polyangium</taxon>
    </lineage>
</organism>
<reference evidence="2 3" key="1">
    <citation type="submission" date="2019-04" db="EMBL/GenBank/DDBJ databases">
        <authorList>
            <person name="Li Y."/>
            <person name="Wang J."/>
        </authorList>
    </citation>
    <scope>NUCLEOTIDE SEQUENCE [LARGE SCALE GENOMIC DNA]</scope>
    <source>
        <strain evidence="2 3">DSM 14668</strain>
    </source>
</reference>
<name>A0A4U1IZN4_9BACT</name>
<feature type="transmembrane region" description="Helical" evidence="1">
    <location>
        <begin position="62"/>
        <end position="83"/>
    </location>
</feature>
<proteinExistence type="predicted"/>
<feature type="transmembrane region" description="Helical" evidence="1">
    <location>
        <begin position="250"/>
        <end position="267"/>
    </location>
</feature>
<keyword evidence="1" id="KW-0472">Membrane</keyword>
<dbReference type="AlphaFoldDB" id="A0A4U1IZN4"/>
<feature type="transmembrane region" description="Helical" evidence="1">
    <location>
        <begin position="95"/>
        <end position="115"/>
    </location>
</feature>
<feature type="transmembrane region" description="Helical" evidence="1">
    <location>
        <begin position="274"/>
        <end position="293"/>
    </location>
</feature>
<dbReference type="EMBL" id="SSMQ01000050">
    <property type="protein sequence ID" value="TKD00092.1"/>
    <property type="molecule type" value="Genomic_DNA"/>
</dbReference>
<evidence type="ECO:0000313" key="2">
    <source>
        <dbReference type="EMBL" id="TKD00092.1"/>
    </source>
</evidence>
<sequence>MSRSAYAYARHLAPILVALSTLSAKPAPWLLAGAALLLTFVPPDLRRVAAAYRAKEPMDRGAVYRSLGFITAALVLGGVGFSLKSPASDFATPTAALGALMLLATLVGLGSPSFAEALAVAMPTPEEQALLRPTGVSDSLAGRAERERAARDVEVRGEGALAMYAVMLILESSAALFAGMVFVVIALAGGAGSGWAWQGGGAFVLAFVASGAAVSRIASADEGNPLTPFGGVFLVAFVGIMIAASNGWKTTLVGAPMVVLSMLLTIIRPVNHRRACDVVLCVGAIATGVGVLLV</sequence>
<feature type="transmembrane region" description="Helical" evidence="1">
    <location>
        <begin position="195"/>
        <end position="214"/>
    </location>
</feature>
<gene>
    <name evidence="2" type="ORF">E8A74_35655</name>
</gene>
<feature type="transmembrane region" description="Helical" evidence="1">
    <location>
        <begin position="226"/>
        <end position="244"/>
    </location>
</feature>